<dbReference type="EMBL" id="NRSJ01000088">
    <property type="protein sequence ID" value="MBK1707365.1"/>
    <property type="molecule type" value="Genomic_DNA"/>
</dbReference>
<dbReference type="InterPro" id="IPR036397">
    <property type="entry name" value="RNaseH_sf"/>
</dbReference>
<dbReference type="SUPFAM" id="SSF53098">
    <property type="entry name" value="Ribonuclease H-like"/>
    <property type="match status" value="1"/>
</dbReference>
<name>A0AAJ0UAB4_9GAMM</name>
<dbReference type="Pfam" id="PF00665">
    <property type="entry name" value="rve"/>
    <property type="match status" value="1"/>
</dbReference>
<proteinExistence type="predicted"/>
<dbReference type="GO" id="GO:0015074">
    <property type="term" value="P:DNA integration"/>
    <property type="evidence" value="ECO:0007669"/>
    <property type="project" value="InterPro"/>
</dbReference>
<evidence type="ECO:0000313" key="2">
    <source>
        <dbReference type="EMBL" id="MBK1707365.1"/>
    </source>
</evidence>
<dbReference type="Proteomes" id="UP001296776">
    <property type="component" value="Unassembled WGS sequence"/>
</dbReference>
<reference evidence="2" key="2">
    <citation type="journal article" date="2020" name="Microorganisms">
        <title>Osmotic Adaptation and Compatible Solute Biosynthesis of Phototrophic Bacteria as Revealed from Genome Analyses.</title>
        <authorList>
            <person name="Imhoff J.F."/>
            <person name="Rahn T."/>
            <person name="Kunzel S."/>
            <person name="Keller A."/>
            <person name="Neulinger S.C."/>
        </authorList>
    </citation>
    <scope>NUCLEOTIDE SEQUENCE</scope>
    <source>
        <strain evidence="2">DSM 11080</strain>
    </source>
</reference>
<comment type="caution">
    <text evidence="2">The sequence shown here is derived from an EMBL/GenBank/DDBJ whole genome shotgun (WGS) entry which is preliminary data.</text>
</comment>
<dbReference type="PROSITE" id="PS50994">
    <property type="entry name" value="INTEGRASE"/>
    <property type="match status" value="1"/>
</dbReference>
<dbReference type="PANTHER" id="PTHR46889:SF4">
    <property type="entry name" value="TRANSPOSASE INSO FOR INSERTION SEQUENCE ELEMENT IS911B-RELATED"/>
    <property type="match status" value="1"/>
</dbReference>
<dbReference type="InterPro" id="IPR050900">
    <property type="entry name" value="Transposase_IS3/IS150/IS904"/>
</dbReference>
<dbReference type="GO" id="GO:0003676">
    <property type="term" value="F:nucleic acid binding"/>
    <property type="evidence" value="ECO:0007669"/>
    <property type="project" value="InterPro"/>
</dbReference>
<dbReference type="InterPro" id="IPR001584">
    <property type="entry name" value="Integrase_cat-core"/>
</dbReference>
<dbReference type="AlphaFoldDB" id="A0AAJ0UAB4"/>
<keyword evidence="3" id="KW-1185">Reference proteome</keyword>
<dbReference type="PANTHER" id="PTHR46889">
    <property type="entry name" value="TRANSPOSASE INSF FOR INSERTION SEQUENCE IS3B-RELATED"/>
    <property type="match status" value="1"/>
</dbReference>
<protein>
    <recommendedName>
        <fullName evidence="1">Integrase catalytic domain-containing protein</fullName>
    </recommendedName>
</protein>
<dbReference type="Gene3D" id="3.30.420.10">
    <property type="entry name" value="Ribonuclease H-like superfamily/Ribonuclease H"/>
    <property type="match status" value="1"/>
</dbReference>
<sequence length="289" mass="32608">MRSGFLQTSPRGFALAVGSSFYRSNRTLQVLLQGTFTPSVHAHAGRTQAHQADALFAALRSRGLWVTSTFYRVLRADGETGERRAQRAPGKHAVPHLLADRPHARWSWDISKLPTLEPRRYLNLYLILDLYSRYVIAWMISAKENGALAKHLFHRALTCYDIRGGQLTVHQDRGAPMIAETYRDLLAAFGVEPSYSRPRLSNDNAVSESMFKTVKYSPGCPGRFADPEEARAWTAPFINHYQQRPHEGIAFYTPAIVFHGRIEPIYDRPQGALDAHFAAHPERYPNGPP</sequence>
<gene>
    <name evidence="2" type="ORF">CKO40_23250</name>
</gene>
<accession>A0AAJ0UAB4</accession>
<organism evidence="2 3">
    <name type="scientific">Halochromatium glycolicum</name>
    <dbReference type="NCBI Taxonomy" id="85075"/>
    <lineage>
        <taxon>Bacteria</taxon>
        <taxon>Pseudomonadati</taxon>
        <taxon>Pseudomonadota</taxon>
        <taxon>Gammaproteobacteria</taxon>
        <taxon>Chromatiales</taxon>
        <taxon>Chromatiaceae</taxon>
        <taxon>Halochromatium</taxon>
    </lineage>
</organism>
<evidence type="ECO:0000259" key="1">
    <source>
        <dbReference type="PROSITE" id="PS50994"/>
    </source>
</evidence>
<feature type="domain" description="Integrase catalytic" evidence="1">
    <location>
        <begin position="98"/>
        <end position="262"/>
    </location>
</feature>
<reference evidence="2" key="1">
    <citation type="submission" date="2017-08" db="EMBL/GenBank/DDBJ databases">
        <authorList>
            <person name="Imhoff J.F."/>
            <person name="Rahn T."/>
            <person name="Kuenzel S."/>
            <person name="Neulinger S.C."/>
        </authorList>
    </citation>
    <scope>NUCLEOTIDE SEQUENCE</scope>
    <source>
        <strain evidence="2">DSM 11080</strain>
    </source>
</reference>
<evidence type="ECO:0000313" key="3">
    <source>
        <dbReference type="Proteomes" id="UP001296776"/>
    </source>
</evidence>
<dbReference type="InterPro" id="IPR012337">
    <property type="entry name" value="RNaseH-like_sf"/>
</dbReference>